<comment type="similarity">
    <text evidence="2">Belongs to the peptidase C19 family.</text>
</comment>
<evidence type="ECO:0000256" key="5">
    <source>
        <dbReference type="ARBA" id="ARBA00022723"/>
    </source>
</evidence>
<feature type="compositionally biased region" description="Basic and acidic residues" evidence="12">
    <location>
        <begin position="225"/>
        <end position="240"/>
    </location>
</feature>
<feature type="compositionally biased region" description="Polar residues" evidence="12">
    <location>
        <begin position="211"/>
        <end position="223"/>
    </location>
</feature>
<keyword evidence="13" id="KW-0812">Transmembrane</keyword>
<dbReference type="AlphaFoldDB" id="A0A9Q1LTH6"/>
<evidence type="ECO:0000256" key="9">
    <source>
        <dbReference type="ARBA" id="ARBA00022807"/>
    </source>
</evidence>
<dbReference type="FunFam" id="3.90.70.10:FF:000026">
    <property type="entry name" value="Ubiquitin carboxyl-terminal hydrolase 15"/>
    <property type="match status" value="1"/>
</dbReference>
<feature type="domain" description="USP" evidence="14">
    <location>
        <begin position="436"/>
        <end position="744"/>
    </location>
</feature>
<dbReference type="EC" id="3.4.19.12" evidence="3"/>
<keyword evidence="13" id="KW-1133">Transmembrane helix</keyword>
<comment type="catalytic activity">
    <reaction evidence="1">
        <text>Thiol-dependent hydrolysis of ester, thioester, amide, peptide and isopeptide bonds formed by the C-terminal Gly of ubiquitin (a 76-residue protein attached to proteins as an intracellular targeting signal).</text>
        <dbReference type="EC" id="3.4.19.12"/>
    </reaction>
</comment>
<name>A0A9Q1LTH6_9SOLA</name>
<evidence type="ECO:0000256" key="4">
    <source>
        <dbReference type="ARBA" id="ARBA00022670"/>
    </source>
</evidence>
<feature type="compositionally biased region" description="Basic and acidic residues" evidence="12">
    <location>
        <begin position="360"/>
        <end position="372"/>
    </location>
</feature>
<evidence type="ECO:0000313" key="16">
    <source>
        <dbReference type="EMBL" id="KAJ8542970.1"/>
    </source>
</evidence>
<keyword evidence="10" id="KW-0862">Zinc</keyword>
<evidence type="ECO:0000256" key="10">
    <source>
        <dbReference type="ARBA" id="ARBA00022833"/>
    </source>
</evidence>
<dbReference type="Proteomes" id="UP001152561">
    <property type="component" value="Unassembled WGS sequence"/>
</dbReference>
<reference evidence="17" key="1">
    <citation type="journal article" date="2023" name="Proc. Natl. Acad. Sci. U.S.A.">
        <title>Genomic and structural basis for evolution of tropane alkaloid biosynthesis.</title>
        <authorList>
            <person name="Wanga Y.-J."/>
            <person name="Taina T."/>
            <person name="Yua J.-Y."/>
            <person name="Lia J."/>
            <person name="Xua B."/>
            <person name="Chenc J."/>
            <person name="D'Auriad J.C."/>
            <person name="Huanga J.-P."/>
            <person name="Huanga S.-X."/>
        </authorList>
    </citation>
    <scope>NUCLEOTIDE SEQUENCE [LARGE SCALE GENOMIC DNA]</scope>
    <source>
        <strain evidence="17">cv. KIB-2019</strain>
    </source>
</reference>
<dbReference type="PROSITE" id="PS50235">
    <property type="entry name" value="USP_3"/>
    <property type="match status" value="1"/>
</dbReference>
<gene>
    <name evidence="16" type="ORF">K7X08_005493</name>
</gene>
<dbReference type="EMBL" id="JAJAGQ010000014">
    <property type="protein sequence ID" value="KAJ8542970.1"/>
    <property type="molecule type" value="Genomic_DNA"/>
</dbReference>
<dbReference type="FunFam" id="6.10.140.2220:FF:000006">
    <property type="entry name" value="Ubiquitin carboxyl-terminal hydrolase 15"/>
    <property type="match status" value="1"/>
</dbReference>
<dbReference type="InterPro" id="IPR018200">
    <property type="entry name" value="USP_CS"/>
</dbReference>
<feature type="transmembrane region" description="Helical" evidence="13">
    <location>
        <begin position="12"/>
        <end position="30"/>
    </location>
</feature>
<sequence length="963" mass="107855">MLEPRETNIPALFLVLVVLPLVSYILLVKWNEAVKKKERVGLLAQRAAEEAFKGEPFPAVSIIPIPHVPLPSSAIHQCARCHSPATTRCSQCKSVRYCSGKCQILHWRQVHKLECIQLGNSKPILTDEFPGRVSFDSYNEAQYGDNLLNQSLLGETSPDGVIETPIITPLAPIAVSVAMDTSVASKVGRRSVDKRVHEGNRDVLRRGEGTMSESSEQAIQSRNQKSRESESMLPEHDSAADGFNIEHVDVMNTMGEWHMLQKQREHISRNHRHVSSSLNLEGHENITCKNEELIDEESLTKEGIVTTTPAVPLNGASGKTSTRRSSRAKTASHSQETKSHKMPKISREEMCSGSEGKGQNIDESKNARRKDSIPPQAGSGVTNLGIMRMFGLAKSSKVDRHQSLESRADKHKKLKMLFPYEEFVKFEYEDFTLLPRGLVNCGNSCYANAVLQCLMCTKPLTIYLLRRSHSRTYCRRDWCLMCELEQHVMMLRESGGPLSPSRILLHMRSINGQIGNGSQEDAHEFLRFLVASMQSICLEALGGENAVDPRLQETTFIQHTFGGRLRSKVKCLRCHHESECYENIMDLSLEIFGWVESLEDALTQFTSPEDLDGENMYRCGRCACYVRAQKQFSIQEAPNILTIVLKRFQEGSYGKINKCITFPDMLDMIPYMTGTDDIPPLYMLYAVVVHVDTLNASFSGHYISYVKDLHQQGNWFRIDDTEVQPVSMSHVMSEGAYILFYKRSSPRPARKISRRQAPEIVKHCPPKSTKTSRPEQSKADHFFVGVDPYTNHRSQLNSNIIDCTSGGIVKNANKNRPLVVGTYTESMATEFSDATSSDWSLFTSSDEASFTTESTRDSFSTVDYADASATDPFSSIINRLCASEYSSNRTVACSMFSSSKPHTRFFSERKGSVLDSTVGARIPKQVTVPYSEGFHSDSSTGVHVTYGSEPRCGPHQTYYPSNV</sequence>
<keyword evidence="8" id="KW-0378">Hydrolase</keyword>
<dbReference type="PANTHER" id="PTHR24006">
    <property type="entry name" value="UBIQUITIN CARBOXYL-TERMINAL HYDROLASE"/>
    <property type="match status" value="1"/>
</dbReference>
<evidence type="ECO:0000256" key="7">
    <source>
        <dbReference type="ARBA" id="ARBA00022786"/>
    </source>
</evidence>
<dbReference type="GO" id="GO:0005634">
    <property type="term" value="C:nucleus"/>
    <property type="evidence" value="ECO:0007669"/>
    <property type="project" value="TreeGrafter"/>
</dbReference>
<keyword evidence="4" id="KW-0645">Protease</keyword>
<keyword evidence="13" id="KW-0472">Membrane</keyword>
<dbReference type="Gene3D" id="3.90.70.10">
    <property type="entry name" value="Cysteine proteinases"/>
    <property type="match status" value="1"/>
</dbReference>
<evidence type="ECO:0000256" key="12">
    <source>
        <dbReference type="SAM" id="MobiDB-lite"/>
    </source>
</evidence>
<dbReference type="SUPFAM" id="SSF54001">
    <property type="entry name" value="Cysteine proteinases"/>
    <property type="match status" value="1"/>
</dbReference>
<dbReference type="GO" id="GO:0005829">
    <property type="term" value="C:cytosol"/>
    <property type="evidence" value="ECO:0007669"/>
    <property type="project" value="TreeGrafter"/>
</dbReference>
<dbReference type="InterPro" id="IPR028889">
    <property type="entry name" value="USP"/>
</dbReference>
<dbReference type="OrthoDB" id="420187at2759"/>
<dbReference type="PROSITE" id="PS00972">
    <property type="entry name" value="USP_1"/>
    <property type="match status" value="1"/>
</dbReference>
<evidence type="ECO:0000256" key="1">
    <source>
        <dbReference type="ARBA" id="ARBA00000707"/>
    </source>
</evidence>
<dbReference type="SUPFAM" id="SSF144232">
    <property type="entry name" value="HIT/MYND zinc finger-like"/>
    <property type="match status" value="1"/>
</dbReference>
<dbReference type="GO" id="GO:0016579">
    <property type="term" value="P:protein deubiquitination"/>
    <property type="evidence" value="ECO:0007669"/>
    <property type="project" value="InterPro"/>
</dbReference>
<comment type="caution">
    <text evidence="16">The sequence shown here is derived from an EMBL/GenBank/DDBJ whole genome shotgun (WGS) entry which is preliminary data.</text>
</comment>
<dbReference type="InterPro" id="IPR001394">
    <property type="entry name" value="Peptidase_C19_UCH"/>
</dbReference>
<evidence type="ECO:0000256" key="3">
    <source>
        <dbReference type="ARBA" id="ARBA00012759"/>
    </source>
</evidence>
<feature type="region of interest" description="Disordered" evidence="12">
    <location>
        <begin position="195"/>
        <end position="240"/>
    </location>
</feature>
<evidence type="ECO:0000256" key="13">
    <source>
        <dbReference type="SAM" id="Phobius"/>
    </source>
</evidence>
<organism evidence="16 17">
    <name type="scientific">Anisodus acutangulus</name>
    <dbReference type="NCBI Taxonomy" id="402998"/>
    <lineage>
        <taxon>Eukaryota</taxon>
        <taxon>Viridiplantae</taxon>
        <taxon>Streptophyta</taxon>
        <taxon>Embryophyta</taxon>
        <taxon>Tracheophyta</taxon>
        <taxon>Spermatophyta</taxon>
        <taxon>Magnoliopsida</taxon>
        <taxon>eudicotyledons</taxon>
        <taxon>Gunneridae</taxon>
        <taxon>Pentapetalae</taxon>
        <taxon>asterids</taxon>
        <taxon>lamiids</taxon>
        <taxon>Solanales</taxon>
        <taxon>Solanaceae</taxon>
        <taxon>Solanoideae</taxon>
        <taxon>Hyoscyameae</taxon>
        <taxon>Anisodus</taxon>
    </lineage>
</organism>
<dbReference type="Pfam" id="PF01753">
    <property type="entry name" value="zf-MYND"/>
    <property type="match status" value="1"/>
</dbReference>
<feature type="domain" description="MYND-type" evidence="15">
    <location>
        <begin position="78"/>
        <end position="115"/>
    </location>
</feature>
<dbReference type="InterPro" id="IPR050164">
    <property type="entry name" value="Peptidase_C19"/>
</dbReference>
<evidence type="ECO:0000259" key="15">
    <source>
        <dbReference type="PROSITE" id="PS50865"/>
    </source>
</evidence>
<evidence type="ECO:0000313" key="17">
    <source>
        <dbReference type="Proteomes" id="UP001152561"/>
    </source>
</evidence>
<dbReference type="GO" id="GO:0008270">
    <property type="term" value="F:zinc ion binding"/>
    <property type="evidence" value="ECO:0007669"/>
    <property type="project" value="UniProtKB-KW"/>
</dbReference>
<evidence type="ECO:0000256" key="2">
    <source>
        <dbReference type="ARBA" id="ARBA00009085"/>
    </source>
</evidence>
<keyword evidence="7" id="KW-0833">Ubl conjugation pathway</keyword>
<keyword evidence="6 11" id="KW-0863">Zinc-finger</keyword>
<keyword evidence="9" id="KW-0788">Thiol protease</keyword>
<dbReference type="CDD" id="cd02661">
    <property type="entry name" value="Peptidase_C19E"/>
    <property type="match status" value="1"/>
</dbReference>
<dbReference type="InterPro" id="IPR038765">
    <property type="entry name" value="Papain-like_cys_pep_sf"/>
</dbReference>
<accession>A0A9Q1LTH6</accession>
<dbReference type="Gene3D" id="6.10.140.2220">
    <property type="match status" value="1"/>
</dbReference>
<protein>
    <recommendedName>
        <fullName evidence="3">ubiquitinyl hydrolase 1</fullName>
        <ecNumber evidence="3">3.4.19.12</ecNumber>
    </recommendedName>
</protein>
<dbReference type="GO" id="GO:0004843">
    <property type="term" value="F:cysteine-type deubiquitinase activity"/>
    <property type="evidence" value="ECO:0007669"/>
    <property type="project" value="UniProtKB-EC"/>
</dbReference>
<dbReference type="GO" id="GO:0006508">
    <property type="term" value="P:proteolysis"/>
    <property type="evidence" value="ECO:0007669"/>
    <property type="project" value="UniProtKB-KW"/>
</dbReference>
<keyword evidence="5" id="KW-0479">Metal-binding</keyword>
<dbReference type="Pfam" id="PF00443">
    <property type="entry name" value="UCH"/>
    <property type="match status" value="1"/>
</dbReference>
<dbReference type="PANTHER" id="PTHR24006:SF685">
    <property type="entry name" value="UBIQUITIN CARBOXYL-TERMINAL HYDROLASE 15"/>
    <property type="match status" value="1"/>
</dbReference>
<keyword evidence="17" id="KW-1185">Reference proteome</keyword>
<feature type="compositionally biased region" description="Basic and acidic residues" evidence="12">
    <location>
        <begin position="335"/>
        <end position="350"/>
    </location>
</feature>
<evidence type="ECO:0000256" key="6">
    <source>
        <dbReference type="ARBA" id="ARBA00022771"/>
    </source>
</evidence>
<evidence type="ECO:0000256" key="8">
    <source>
        <dbReference type="ARBA" id="ARBA00022801"/>
    </source>
</evidence>
<feature type="region of interest" description="Disordered" evidence="12">
    <location>
        <begin position="309"/>
        <end position="381"/>
    </location>
</feature>
<evidence type="ECO:0000259" key="14">
    <source>
        <dbReference type="PROSITE" id="PS50235"/>
    </source>
</evidence>
<evidence type="ECO:0000256" key="11">
    <source>
        <dbReference type="PROSITE-ProRule" id="PRU00134"/>
    </source>
</evidence>
<feature type="compositionally biased region" description="Basic and acidic residues" evidence="12">
    <location>
        <begin position="195"/>
        <end position="208"/>
    </location>
</feature>
<dbReference type="PROSITE" id="PS50865">
    <property type="entry name" value="ZF_MYND_2"/>
    <property type="match status" value="1"/>
</dbReference>
<proteinExistence type="inferred from homology"/>
<dbReference type="InterPro" id="IPR002893">
    <property type="entry name" value="Znf_MYND"/>
</dbReference>